<evidence type="ECO:0000313" key="3">
    <source>
        <dbReference type="EMBL" id="CAB3264842.1"/>
    </source>
</evidence>
<keyword evidence="3" id="KW-0223">Dioxygenase</keyword>
<dbReference type="SUPFAM" id="SSF51197">
    <property type="entry name" value="Clavaminate synthase-like"/>
    <property type="match status" value="1"/>
</dbReference>
<protein>
    <submittedName>
        <fullName evidence="3">Phytanoyl-CoA dioxygenase-like</fullName>
    </submittedName>
</protein>
<dbReference type="InterPro" id="IPR008775">
    <property type="entry name" value="Phytyl_CoA_dOase-like"/>
</dbReference>
<comment type="cofactor">
    <cofactor evidence="1">
        <name>Fe cation</name>
        <dbReference type="ChEBI" id="CHEBI:24875"/>
    </cofactor>
</comment>
<gene>
    <name evidence="3" type="primary">Phyh-002</name>
</gene>
<dbReference type="PANTHER" id="PTHR20883:SF14">
    <property type="entry name" value="PHYTANOYL-COA DIOXYGENASE"/>
    <property type="match status" value="1"/>
</dbReference>
<reference evidence="3" key="1">
    <citation type="submission" date="2020-04" db="EMBL/GenBank/DDBJ databases">
        <authorList>
            <person name="Neveu A P."/>
        </authorList>
    </citation>
    <scope>NUCLEOTIDE SEQUENCE</scope>
    <source>
        <tissue evidence="3">Whole embryo</tissue>
    </source>
</reference>
<dbReference type="GO" id="GO:0051213">
    <property type="term" value="F:dioxygenase activity"/>
    <property type="evidence" value="ECO:0007669"/>
    <property type="project" value="UniProtKB-KW"/>
</dbReference>
<feature type="region of interest" description="Disordered" evidence="2">
    <location>
        <begin position="1"/>
        <end position="50"/>
    </location>
</feature>
<dbReference type="Pfam" id="PF05721">
    <property type="entry name" value="PhyH"/>
    <property type="match status" value="1"/>
</dbReference>
<dbReference type="Gene3D" id="2.60.120.620">
    <property type="entry name" value="q2cbj1_9rhob like domain"/>
    <property type="match status" value="1"/>
</dbReference>
<keyword evidence="3" id="KW-0560">Oxidoreductase</keyword>
<proteinExistence type="evidence at transcript level"/>
<dbReference type="EMBL" id="LR788980">
    <property type="protein sequence ID" value="CAB3264842.1"/>
    <property type="molecule type" value="mRNA"/>
</dbReference>
<dbReference type="AlphaFoldDB" id="A0A6F9DN13"/>
<sequence length="386" mass="44445">MAKRKRQANKTSEKSKKQKVPTKNEEYAYLKEKQDPMPEVYTKKPPQPTEKKIGQLTESQVNQFFDKGFVLVKDFFAPHRLDVVREAVNKLVDTVANKLYKAGKIQNKHEDKGFNDRLTHLEKEFKGTAVILHKMGILPKEFQDLWSDEKLLNVAEQLVGPELAGHPVWNLRTKTPHNEQTTVPWHQDNAYLEPCSLEVMQLTAWIPLVDANMVNGCMQVASGGHKKGFTAKHTCCAGGTWYVQLSEEAMVDELGVDLKKDIVTCEVPYGGVLFLNNAVPHQSLENQSEIIRWSLDLRWQKPDKPNGFYSLKDSVLMRTKKDKDYKINWDKMANTDRTKLQMEKLDEDNDDLTPEIGGPWMKRWEIVHHNRHTESLQGNTTSWHKA</sequence>
<name>A0A6F9DN13_9ASCI</name>
<evidence type="ECO:0000256" key="1">
    <source>
        <dbReference type="ARBA" id="ARBA00001962"/>
    </source>
</evidence>
<evidence type="ECO:0000256" key="2">
    <source>
        <dbReference type="SAM" id="MobiDB-lite"/>
    </source>
</evidence>
<feature type="compositionally biased region" description="Basic and acidic residues" evidence="2">
    <location>
        <begin position="22"/>
        <end position="36"/>
    </location>
</feature>
<organism evidence="3">
    <name type="scientific">Phallusia mammillata</name>
    <dbReference type="NCBI Taxonomy" id="59560"/>
    <lineage>
        <taxon>Eukaryota</taxon>
        <taxon>Metazoa</taxon>
        <taxon>Chordata</taxon>
        <taxon>Tunicata</taxon>
        <taxon>Ascidiacea</taxon>
        <taxon>Phlebobranchia</taxon>
        <taxon>Ascidiidae</taxon>
        <taxon>Phallusia</taxon>
    </lineage>
</organism>
<accession>A0A6F9DN13</accession>
<dbReference type="PANTHER" id="PTHR20883">
    <property type="entry name" value="PHYTANOYL-COA DIOXYGENASE DOMAIN CONTAINING 1"/>
    <property type="match status" value="1"/>
</dbReference>